<dbReference type="EMBL" id="CYRY02023330">
    <property type="protein sequence ID" value="VCW97848.1"/>
    <property type="molecule type" value="Genomic_DNA"/>
</dbReference>
<reference evidence="1 2" key="1">
    <citation type="submission" date="2018-10" db="EMBL/GenBank/DDBJ databases">
        <authorList>
            <person name="Ekblom R."/>
            <person name="Jareborg N."/>
        </authorList>
    </citation>
    <scope>NUCLEOTIDE SEQUENCE [LARGE SCALE GENOMIC DNA]</scope>
    <source>
        <tissue evidence="1">Muscle</tissue>
    </source>
</reference>
<protein>
    <submittedName>
        <fullName evidence="1">Uncharacterized protein</fullName>
    </submittedName>
</protein>
<evidence type="ECO:0000313" key="2">
    <source>
        <dbReference type="Proteomes" id="UP000269945"/>
    </source>
</evidence>
<comment type="caution">
    <text evidence="1">The sequence shown here is derived from an EMBL/GenBank/DDBJ whole genome shotgun (WGS) entry which is preliminary data.</text>
</comment>
<name>A0A9X9LW83_GULGU</name>
<organism evidence="1 2">
    <name type="scientific">Gulo gulo</name>
    <name type="common">Wolverine</name>
    <name type="synonym">Gluton</name>
    <dbReference type="NCBI Taxonomy" id="48420"/>
    <lineage>
        <taxon>Eukaryota</taxon>
        <taxon>Metazoa</taxon>
        <taxon>Chordata</taxon>
        <taxon>Craniata</taxon>
        <taxon>Vertebrata</taxon>
        <taxon>Euteleostomi</taxon>
        <taxon>Mammalia</taxon>
        <taxon>Eutheria</taxon>
        <taxon>Laurasiatheria</taxon>
        <taxon>Carnivora</taxon>
        <taxon>Caniformia</taxon>
        <taxon>Musteloidea</taxon>
        <taxon>Mustelidae</taxon>
        <taxon>Guloninae</taxon>
        <taxon>Gulo</taxon>
    </lineage>
</organism>
<dbReference type="Proteomes" id="UP000269945">
    <property type="component" value="Unassembled WGS sequence"/>
</dbReference>
<dbReference type="AlphaFoldDB" id="A0A9X9LW83"/>
<accession>A0A9X9LW83</accession>
<feature type="non-terminal residue" evidence="1">
    <location>
        <position position="1"/>
    </location>
</feature>
<sequence length="41" mass="4578">GTLLTRTSSLLGLGNDEWEPFWHRHQNAAGKASLMAYALTY</sequence>
<keyword evidence="2" id="KW-1185">Reference proteome</keyword>
<proteinExistence type="predicted"/>
<gene>
    <name evidence="1" type="ORF">BN2614_LOCUS1</name>
</gene>
<evidence type="ECO:0000313" key="1">
    <source>
        <dbReference type="EMBL" id="VCW97848.1"/>
    </source>
</evidence>